<name>A0ABV8X6T2_9LACT</name>
<dbReference type="RefSeq" id="WP_378156782.1">
    <property type="nucleotide sequence ID" value="NZ_JBHSEC010000020.1"/>
</dbReference>
<accession>A0ABV8X6T2</accession>
<comment type="caution">
    <text evidence="1">The sequence shown here is derived from an EMBL/GenBank/DDBJ whole genome shotgun (WGS) entry which is preliminary data.</text>
</comment>
<sequence>MTKQWNFIIENKLITVYEKCPEKAEEAARKIYLELQQNAG</sequence>
<proteinExistence type="predicted"/>
<reference evidence="2" key="1">
    <citation type="journal article" date="2019" name="Int. J. Syst. Evol. Microbiol.">
        <title>The Global Catalogue of Microorganisms (GCM) 10K type strain sequencing project: providing services to taxonomists for standard genome sequencing and annotation.</title>
        <authorList>
            <consortium name="The Broad Institute Genomics Platform"/>
            <consortium name="The Broad Institute Genome Sequencing Center for Infectious Disease"/>
            <person name="Wu L."/>
            <person name="Ma J."/>
        </authorList>
    </citation>
    <scope>NUCLEOTIDE SEQUENCE [LARGE SCALE GENOMIC DNA]</scope>
    <source>
        <strain evidence="2">CCUG 59778</strain>
    </source>
</reference>
<dbReference type="EMBL" id="JBHSEC010000020">
    <property type="protein sequence ID" value="MFC4411631.1"/>
    <property type="molecule type" value="Genomic_DNA"/>
</dbReference>
<evidence type="ECO:0000313" key="1">
    <source>
        <dbReference type="EMBL" id="MFC4411631.1"/>
    </source>
</evidence>
<protein>
    <submittedName>
        <fullName evidence="1">Uncharacterized protein</fullName>
    </submittedName>
</protein>
<dbReference type="Proteomes" id="UP001595817">
    <property type="component" value="Unassembled WGS sequence"/>
</dbReference>
<keyword evidence="2" id="KW-1185">Reference proteome</keyword>
<organism evidence="1 2">
    <name type="scientific">Chungangia koreensis</name>
    <dbReference type="NCBI Taxonomy" id="752657"/>
    <lineage>
        <taxon>Bacteria</taxon>
        <taxon>Bacillati</taxon>
        <taxon>Bacillota</taxon>
        <taxon>Bacilli</taxon>
        <taxon>Lactobacillales</taxon>
        <taxon>Chungangia</taxon>
    </lineage>
</organism>
<gene>
    <name evidence="1" type="ORF">ACFOZY_14485</name>
</gene>
<evidence type="ECO:0000313" key="2">
    <source>
        <dbReference type="Proteomes" id="UP001595817"/>
    </source>
</evidence>